<gene>
    <name evidence="3" type="ORF">EDC23_2048</name>
</gene>
<name>A0A4V3H3T9_9GAMM</name>
<dbReference type="OrthoDB" id="3982782at2"/>
<feature type="signal peptide" evidence="1">
    <location>
        <begin position="1"/>
        <end position="24"/>
    </location>
</feature>
<evidence type="ECO:0000313" key="4">
    <source>
        <dbReference type="Proteomes" id="UP000294914"/>
    </source>
</evidence>
<dbReference type="InterPro" id="IPR006680">
    <property type="entry name" value="Amidohydro-rel"/>
</dbReference>
<dbReference type="GO" id="GO:0016787">
    <property type="term" value="F:hydrolase activity"/>
    <property type="evidence" value="ECO:0007669"/>
    <property type="project" value="InterPro"/>
</dbReference>
<keyword evidence="4" id="KW-1185">Reference proteome</keyword>
<sequence length="280" mass="32141">MVRSFSRLIPALLLATPVAQTLHAGQQYFDVHIHYSQDVWDSLSPQAALDKLRAAGITRALVSSTGDTGTRRLYRAAPEMIIPALRPYRQRGERSQWMHDESVIPYLEQKLAEHSYIAIGEFHLQGREADLPVVRKMVQLARENNLILHAHVDADAIHRLYAHDPDARILWAHAGFENAATVRELMETYPDLWADLSFRRDIYPASRFLPDWEALLVKHADRFMLGVDTYRPERWERIEATLAWYEGMFSALPDSVAENIRYQNAARLIGRAFENRAATP</sequence>
<accession>A0A4V3H3T9</accession>
<proteinExistence type="predicted"/>
<comment type="caution">
    <text evidence="3">The sequence shown here is derived from an EMBL/GenBank/DDBJ whole genome shotgun (WGS) entry which is preliminary data.</text>
</comment>
<feature type="domain" description="Amidohydrolase-related" evidence="2">
    <location>
        <begin position="128"/>
        <end position="270"/>
    </location>
</feature>
<feature type="chain" id="PRO_5020826847" description="Amidohydrolase-related domain-containing protein" evidence="1">
    <location>
        <begin position="25"/>
        <end position="280"/>
    </location>
</feature>
<dbReference type="EMBL" id="SOQX01000005">
    <property type="protein sequence ID" value="TDY00545.1"/>
    <property type="molecule type" value="Genomic_DNA"/>
</dbReference>
<dbReference type="InterPro" id="IPR032466">
    <property type="entry name" value="Metal_Hydrolase"/>
</dbReference>
<dbReference type="RefSeq" id="WP_134084152.1">
    <property type="nucleotide sequence ID" value="NZ_SOQX01000005.1"/>
</dbReference>
<evidence type="ECO:0000256" key="1">
    <source>
        <dbReference type="SAM" id="SignalP"/>
    </source>
</evidence>
<keyword evidence="1" id="KW-0732">Signal</keyword>
<dbReference type="AlphaFoldDB" id="A0A4V3H3T9"/>
<evidence type="ECO:0000313" key="3">
    <source>
        <dbReference type="EMBL" id="TDY00545.1"/>
    </source>
</evidence>
<reference evidence="3 4" key="1">
    <citation type="submission" date="2019-03" db="EMBL/GenBank/DDBJ databases">
        <title>Genomic Encyclopedia of Type Strains, Phase IV (KMG-IV): sequencing the most valuable type-strain genomes for metagenomic binning, comparative biology and taxonomic classification.</title>
        <authorList>
            <person name="Goeker M."/>
        </authorList>
    </citation>
    <scope>NUCLEOTIDE SEQUENCE [LARGE SCALE GENOMIC DNA]</scope>
    <source>
        <strain evidence="3 4">DSM 16326</strain>
    </source>
</reference>
<organism evidence="3 4">
    <name type="scientific">Thiohalophilus thiocyanatoxydans</name>
    <dbReference type="NCBI Taxonomy" id="381308"/>
    <lineage>
        <taxon>Bacteria</taxon>
        <taxon>Pseudomonadati</taxon>
        <taxon>Pseudomonadota</taxon>
        <taxon>Gammaproteobacteria</taxon>
        <taxon>Thiohalomonadales</taxon>
        <taxon>Thiohalophilaceae</taxon>
        <taxon>Thiohalophilus</taxon>
    </lineage>
</organism>
<dbReference type="SUPFAM" id="SSF51556">
    <property type="entry name" value="Metallo-dependent hydrolases"/>
    <property type="match status" value="1"/>
</dbReference>
<dbReference type="Proteomes" id="UP000294914">
    <property type="component" value="Unassembled WGS sequence"/>
</dbReference>
<dbReference type="Gene3D" id="3.20.20.140">
    <property type="entry name" value="Metal-dependent hydrolases"/>
    <property type="match status" value="1"/>
</dbReference>
<dbReference type="Pfam" id="PF04909">
    <property type="entry name" value="Amidohydro_2"/>
    <property type="match status" value="1"/>
</dbReference>
<protein>
    <recommendedName>
        <fullName evidence="2">Amidohydrolase-related domain-containing protein</fullName>
    </recommendedName>
</protein>
<evidence type="ECO:0000259" key="2">
    <source>
        <dbReference type="Pfam" id="PF04909"/>
    </source>
</evidence>